<dbReference type="KEGG" id="mhb:MHM_04060"/>
<proteinExistence type="predicted"/>
<sequence>MRLGSLIKLQAQLDSTVLSLQNIKLEDHSILLSRKVALIVEFYEFLNETKLFKYWTNNPVNVERLREEYIDMLHFTLSLSIIYKKEEIVSNYELGVSPSEGRANMFVEAQSSQRVRTELLNIFADWMRGIHKAIEAECFEEWLGWVKTISHWLALTWEEIYSLYLVKWETNFARLGVKPTI</sequence>
<dbReference type="CDD" id="cd11527">
    <property type="entry name" value="NTP-PPase_dUTPase"/>
    <property type="match status" value="1"/>
</dbReference>
<evidence type="ECO:0008006" key="2">
    <source>
        <dbReference type="Google" id="ProtNLM"/>
    </source>
</evidence>
<dbReference type="HOGENOM" id="CLU_1509017_0_0_14"/>
<dbReference type="Gene3D" id="1.10.4010.10">
    <property type="entry name" value="Type II deoxyuridine triphosphatase"/>
    <property type="match status" value="1"/>
</dbReference>
<name>G8C3M6_9MOLU</name>
<dbReference type="RefSeq" id="WP_015511789.1">
    <property type="nucleotide sequence ID" value="NC_021007.1"/>
</dbReference>
<accession>G8C3M6</accession>
<dbReference type="SUPFAM" id="SSF101386">
    <property type="entry name" value="all-alpha NTP pyrophosphatases"/>
    <property type="match status" value="1"/>
</dbReference>
<protein>
    <recommendedName>
        <fullName evidence="2">dUTPase</fullName>
    </recommendedName>
</protein>
<dbReference type="InterPro" id="IPR014871">
    <property type="entry name" value="dUTPase/dCTP_pyrophosphatase"/>
</dbReference>
<evidence type="ECO:0000313" key="1">
    <source>
        <dbReference type="EMBL" id="CCE66924.1"/>
    </source>
</evidence>
<reference evidence="1" key="1">
    <citation type="submission" date="2011-11" db="EMBL/GenBank/DDBJ databases">
        <title>Complete genome sequence of Candidatus Mycoplasma haemominutum.</title>
        <authorList>
            <person name="Barker E.N."/>
            <person name="Darby A.C."/>
            <person name="Helps C.R."/>
            <person name="Peters I.R."/>
            <person name="Hughes M.A."/>
            <person name="Radford A.D."/>
            <person name="Novacco M."/>
            <person name="Boretti F."/>
            <person name="Hofmann-Lehmann R."/>
            <person name="Tasker S."/>
        </authorList>
    </citation>
    <scope>NUCLEOTIDE SEQUENCE</scope>
    <source>
        <strain evidence="1">Birmingham 1</strain>
    </source>
</reference>
<dbReference type="AlphaFoldDB" id="G8C3M6"/>
<organism evidence="1">
    <name type="scientific">Candidatus Mycoplasma haematominutum 'Birmingham 1'</name>
    <dbReference type="NCBI Taxonomy" id="1116213"/>
    <lineage>
        <taxon>Bacteria</taxon>
        <taxon>Bacillati</taxon>
        <taxon>Mycoplasmatota</taxon>
        <taxon>Mollicutes</taxon>
        <taxon>Mycoplasmataceae</taxon>
        <taxon>Mycoplasma</taxon>
    </lineage>
</organism>
<dbReference type="PATRIC" id="fig|1116213.3.peg.439"/>
<dbReference type="Pfam" id="PF08761">
    <property type="entry name" value="dUTPase_2"/>
    <property type="match status" value="1"/>
</dbReference>
<gene>
    <name evidence="1" type="ORF">MHM_04060</name>
</gene>
<dbReference type="EMBL" id="HE613254">
    <property type="protein sequence ID" value="CCE66924.1"/>
    <property type="molecule type" value="Genomic_DNA"/>
</dbReference>
<reference evidence="1" key="2">
    <citation type="submission" date="2011-11" db="EMBL/GenBank/DDBJ databases">
        <authorList>
            <person name="Barker E."/>
        </authorList>
    </citation>
    <scope>NUCLEOTIDE SEQUENCE</scope>
    <source>
        <strain evidence="1">Birmingham 1</strain>
    </source>
</reference>
<dbReference type="OrthoDB" id="5506143at2"/>